<evidence type="ECO:0000313" key="6">
    <source>
        <dbReference type="Proteomes" id="UP000261257"/>
    </source>
</evidence>
<dbReference type="EMBL" id="CYZE01000008">
    <property type="protein sequence ID" value="CUO58511.1"/>
    <property type="molecule type" value="Genomic_DNA"/>
</dbReference>
<feature type="transmembrane region" description="Helical" evidence="1">
    <location>
        <begin position="181"/>
        <end position="199"/>
    </location>
</feature>
<dbReference type="Pfam" id="PF01944">
    <property type="entry name" value="SpoIIM"/>
    <property type="match status" value="1"/>
</dbReference>
<evidence type="ECO:0000313" key="7">
    <source>
        <dbReference type="Proteomes" id="UP000263014"/>
    </source>
</evidence>
<proteinExistence type="predicted"/>
<keyword evidence="1" id="KW-0812">Transmembrane</keyword>
<reference evidence="2 5" key="1">
    <citation type="submission" date="2015-09" db="EMBL/GenBank/DDBJ databases">
        <authorList>
            <consortium name="Pathogen Informatics"/>
        </authorList>
    </citation>
    <scope>NUCLEOTIDE SEQUENCE [LARGE SCALE GENOMIC DNA]</scope>
    <source>
        <strain evidence="2 5">2789STDY5608850</strain>
    </source>
</reference>
<evidence type="ECO:0000256" key="1">
    <source>
        <dbReference type="SAM" id="Phobius"/>
    </source>
</evidence>
<dbReference type="EMBL" id="QSON01000006">
    <property type="protein sequence ID" value="RGJ03746.1"/>
    <property type="molecule type" value="Genomic_DNA"/>
</dbReference>
<dbReference type="Proteomes" id="UP000261257">
    <property type="component" value="Unassembled WGS sequence"/>
</dbReference>
<dbReference type="Proteomes" id="UP000263014">
    <property type="component" value="Unassembled WGS sequence"/>
</dbReference>
<feature type="transmembrane region" description="Helical" evidence="1">
    <location>
        <begin position="103"/>
        <end position="127"/>
    </location>
</feature>
<evidence type="ECO:0000313" key="4">
    <source>
        <dbReference type="EMBL" id="RGM03192.1"/>
    </source>
</evidence>
<sequence length="208" mass="22547">MAIRLRSMGPRLRIRGGTFTPIHFRKSPAALPAVGYGSGGNRFILFFFAGLLAGTAAANFLHASLSDQAGYYLNLLSHQSNLGRTEQLALFGDICRQRMIEVLIAWLIGLTAYAVPCFCVLSAGFGLSVGVVLSVMTGQKGILGLPFFLASVMPQAFLYVPVWCLLLMWGIRRNGRLRIPALLLVLAFVAAGSACEVWLNPYFLSMTG</sequence>
<dbReference type="Proteomes" id="UP000095651">
    <property type="component" value="Unassembled WGS sequence"/>
</dbReference>
<feature type="transmembrane region" description="Helical" evidence="1">
    <location>
        <begin position="147"/>
        <end position="169"/>
    </location>
</feature>
<keyword evidence="1" id="KW-0472">Membrane</keyword>
<dbReference type="InterPro" id="IPR002798">
    <property type="entry name" value="SpoIIM-like"/>
</dbReference>
<dbReference type="EMBL" id="QSSQ01000015">
    <property type="protein sequence ID" value="RGM03192.1"/>
    <property type="molecule type" value="Genomic_DNA"/>
</dbReference>
<accession>A0A174G9C1</accession>
<evidence type="ECO:0000313" key="5">
    <source>
        <dbReference type="Proteomes" id="UP000095651"/>
    </source>
</evidence>
<evidence type="ECO:0000313" key="3">
    <source>
        <dbReference type="EMBL" id="RGJ03746.1"/>
    </source>
</evidence>
<protein>
    <submittedName>
        <fullName evidence="2">Stage II sporulation protein M</fullName>
    </submittedName>
</protein>
<evidence type="ECO:0000313" key="2">
    <source>
        <dbReference type="EMBL" id="CUO58511.1"/>
    </source>
</evidence>
<organism evidence="2 5">
    <name type="scientific">Hungatella hathewayi</name>
    <dbReference type="NCBI Taxonomy" id="154046"/>
    <lineage>
        <taxon>Bacteria</taxon>
        <taxon>Bacillati</taxon>
        <taxon>Bacillota</taxon>
        <taxon>Clostridia</taxon>
        <taxon>Lachnospirales</taxon>
        <taxon>Lachnospiraceae</taxon>
        <taxon>Hungatella</taxon>
    </lineage>
</organism>
<gene>
    <name evidence="4" type="ORF">DXC39_15765</name>
    <name evidence="3" type="ORF">DXD79_15320</name>
    <name evidence="2" type="ORF">ERS852407_03281</name>
</gene>
<keyword evidence="1" id="KW-1133">Transmembrane helix</keyword>
<dbReference type="RefSeq" id="WP_002602130.1">
    <property type="nucleotide sequence ID" value="NZ_CABIXC010000008.1"/>
</dbReference>
<name>A0A174G9C1_9FIRM</name>
<reference evidence="6 7" key="2">
    <citation type="submission" date="2018-08" db="EMBL/GenBank/DDBJ databases">
        <title>A genome reference for cultivated species of the human gut microbiota.</title>
        <authorList>
            <person name="Zou Y."/>
            <person name="Xue W."/>
            <person name="Luo G."/>
        </authorList>
    </citation>
    <scope>NUCLEOTIDE SEQUENCE [LARGE SCALE GENOMIC DNA]</scope>
    <source>
        <strain evidence="4 6">TF05-11AC</strain>
        <strain evidence="3 7">TM09-12</strain>
    </source>
</reference>
<dbReference type="AlphaFoldDB" id="A0A174G9C1"/>
<feature type="transmembrane region" description="Helical" evidence="1">
    <location>
        <begin position="43"/>
        <end position="61"/>
    </location>
</feature>